<organism evidence="1 2">
    <name type="scientific">Pseudomonas syringae pv. pisi str. 1704B</name>
    <dbReference type="NCBI Taxonomy" id="629263"/>
    <lineage>
        <taxon>Bacteria</taxon>
        <taxon>Pseudomonadati</taxon>
        <taxon>Pseudomonadota</taxon>
        <taxon>Gammaproteobacteria</taxon>
        <taxon>Pseudomonadales</taxon>
        <taxon>Pseudomonadaceae</taxon>
        <taxon>Pseudomonas</taxon>
        <taxon>Pseudomonas syringae</taxon>
    </lineage>
</organism>
<accession>F3GL46</accession>
<dbReference type="AlphaFoldDB" id="F3GL46"/>
<feature type="non-terminal residue" evidence="1">
    <location>
        <position position="1"/>
    </location>
</feature>
<comment type="caution">
    <text evidence="1">The sequence shown here is derived from an EMBL/GenBank/DDBJ whole genome shotgun (WGS) entry which is preliminary data.</text>
</comment>
<name>F3GL46_PSESJ</name>
<dbReference type="HOGENOM" id="CLU_2764083_0_0_6"/>
<proteinExistence type="predicted"/>
<dbReference type="Gene3D" id="3.40.50.2300">
    <property type="match status" value="1"/>
</dbReference>
<sequence>YASVQALAAGFNGAKSNKGDAAAVWLKANPVKTVMGEKAWDAKGDLKVSDYVVYQWDAAGKYKQLEKQK</sequence>
<dbReference type="Proteomes" id="UP000004986">
    <property type="component" value="Unassembled WGS sequence"/>
</dbReference>
<keyword evidence="1" id="KW-0675">Receptor</keyword>
<evidence type="ECO:0000313" key="1">
    <source>
        <dbReference type="EMBL" id="EGH47799.1"/>
    </source>
</evidence>
<gene>
    <name evidence="1" type="ORF">PSYPI_38212</name>
</gene>
<evidence type="ECO:0000313" key="2">
    <source>
        <dbReference type="Proteomes" id="UP000004986"/>
    </source>
</evidence>
<keyword evidence="2" id="KW-1185">Reference proteome</keyword>
<dbReference type="EMBL" id="AEAI01002527">
    <property type="protein sequence ID" value="EGH47799.1"/>
    <property type="molecule type" value="Genomic_DNA"/>
</dbReference>
<protein>
    <submittedName>
        <fullName evidence="1">Extracellular ligand-binding receptor</fullName>
    </submittedName>
</protein>
<reference evidence="1 2" key="1">
    <citation type="journal article" date="2011" name="PLoS Pathog.">
        <title>Dynamic evolution of pathogenicity revealed by sequencing and comparative genomics of 19 Pseudomonas syringae isolates.</title>
        <authorList>
            <person name="Baltrus D.A."/>
            <person name="Nishimura M.T."/>
            <person name="Romanchuk A."/>
            <person name="Chang J.H."/>
            <person name="Mukhtar M.S."/>
            <person name="Cherkis K."/>
            <person name="Roach J."/>
            <person name="Grant S.R."/>
            <person name="Jones C.D."/>
            <person name="Dangl J.L."/>
        </authorList>
    </citation>
    <scope>NUCLEOTIDE SEQUENCE [LARGE SCALE GENOMIC DNA]</scope>
    <source>
        <strain evidence="1 2">1704B</strain>
    </source>
</reference>
<dbReference type="InterPro" id="IPR028082">
    <property type="entry name" value="Peripla_BP_I"/>
</dbReference>
<dbReference type="SUPFAM" id="SSF53822">
    <property type="entry name" value="Periplasmic binding protein-like I"/>
    <property type="match status" value="1"/>
</dbReference>